<evidence type="ECO:0000313" key="1">
    <source>
        <dbReference type="EMBL" id="MBW87574.1"/>
    </source>
</evidence>
<accession>A0A2P2J274</accession>
<organism evidence="1">
    <name type="scientific">Rhizophora mucronata</name>
    <name type="common">Asiatic mangrove</name>
    <dbReference type="NCBI Taxonomy" id="61149"/>
    <lineage>
        <taxon>Eukaryota</taxon>
        <taxon>Viridiplantae</taxon>
        <taxon>Streptophyta</taxon>
        <taxon>Embryophyta</taxon>
        <taxon>Tracheophyta</taxon>
        <taxon>Spermatophyta</taxon>
        <taxon>Magnoliopsida</taxon>
        <taxon>eudicotyledons</taxon>
        <taxon>Gunneridae</taxon>
        <taxon>Pentapetalae</taxon>
        <taxon>rosids</taxon>
        <taxon>fabids</taxon>
        <taxon>Malpighiales</taxon>
        <taxon>Rhizophoraceae</taxon>
        <taxon>Rhizophora</taxon>
    </lineage>
</organism>
<protein>
    <submittedName>
        <fullName evidence="1">Uncharacterized protein</fullName>
    </submittedName>
</protein>
<proteinExistence type="predicted"/>
<sequence length="15" mass="1727">MRCRLTRSLCSSASR</sequence>
<reference evidence="1" key="1">
    <citation type="submission" date="2018-02" db="EMBL/GenBank/DDBJ databases">
        <title>Rhizophora mucronata_Transcriptome.</title>
        <authorList>
            <person name="Meera S.P."/>
            <person name="Sreeshan A."/>
            <person name="Augustine A."/>
        </authorList>
    </citation>
    <scope>NUCLEOTIDE SEQUENCE</scope>
    <source>
        <tissue evidence="1">Leaf</tissue>
    </source>
</reference>
<name>A0A2P2J274_RHIMU</name>
<dbReference type="EMBL" id="GGEC01007091">
    <property type="protein sequence ID" value="MBW87574.1"/>
    <property type="molecule type" value="Transcribed_RNA"/>
</dbReference>